<accession>A0A811R3K3</accession>
<keyword evidence="2" id="KW-0812">Transmembrane</keyword>
<evidence type="ECO:0000313" key="3">
    <source>
        <dbReference type="EMBL" id="CAD6264625.1"/>
    </source>
</evidence>
<reference evidence="3" key="1">
    <citation type="submission" date="2020-10" db="EMBL/GenBank/DDBJ databases">
        <authorList>
            <person name="Han B."/>
            <person name="Lu T."/>
            <person name="Zhao Q."/>
            <person name="Huang X."/>
            <person name="Zhao Y."/>
        </authorList>
    </citation>
    <scope>NUCLEOTIDE SEQUENCE</scope>
</reference>
<evidence type="ECO:0000256" key="2">
    <source>
        <dbReference type="SAM" id="Phobius"/>
    </source>
</evidence>
<dbReference type="Proteomes" id="UP000604825">
    <property type="component" value="Unassembled WGS sequence"/>
</dbReference>
<organism evidence="3 4">
    <name type="scientific">Miscanthus lutarioriparius</name>
    <dbReference type="NCBI Taxonomy" id="422564"/>
    <lineage>
        <taxon>Eukaryota</taxon>
        <taxon>Viridiplantae</taxon>
        <taxon>Streptophyta</taxon>
        <taxon>Embryophyta</taxon>
        <taxon>Tracheophyta</taxon>
        <taxon>Spermatophyta</taxon>
        <taxon>Magnoliopsida</taxon>
        <taxon>Liliopsida</taxon>
        <taxon>Poales</taxon>
        <taxon>Poaceae</taxon>
        <taxon>PACMAD clade</taxon>
        <taxon>Panicoideae</taxon>
        <taxon>Andropogonodae</taxon>
        <taxon>Andropogoneae</taxon>
        <taxon>Saccharinae</taxon>
        <taxon>Miscanthus</taxon>
    </lineage>
</organism>
<dbReference type="OrthoDB" id="679386at2759"/>
<protein>
    <recommendedName>
        <fullName evidence="5">Zinc finger GRF-type domain-containing protein</fullName>
    </recommendedName>
</protein>
<proteinExistence type="predicted"/>
<dbReference type="AlphaFoldDB" id="A0A811R3K3"/>
<evidence type="ECO:0000313" key="4">
    <source>
        <dbReference type="Proteomes" id="UP000604825"/>
    </source>
</evidence>
<feature type="transmembrane region" description="Helical" evidence="2">
    <location>
        <begin position="116"/>
        <end position="138"/>
    </location>
</feature>
<feature type="region of interest" description="Disordered" evidence="1">
    <location>
        <begin position="1"/>
        <end position="22"/>
    </location>
</feature>
<gene>
    <name evidence="3" type="ORF">NCGR_LOCUS47930</name>
</gene>
<comment type="caution">
    <text evidence="3">The sequence shown here is derived from an EMBL/GenBank/DDBJ whole genome shotgun (WGS) entry which is preliminary data.</text>
</comment>
<evidence type="ECO:0008006" key="5">
    <source>
        <dbReference type="Google" id="ProtNLM"/>
    </source>
</evidence>
<keyword evidence="4" id="KW-1185">Reference proteome</keyword>
<evidence type="ECO:0000256" key="1">
    <source>
        <dbReference type="SAM" id="MobiDB-lite"/>
    </source>
</evidence>
<keyword evidence="2" id="KW-1133">Transmembrane helix</keyword>
<name>A0A811R3K3_9POAL</name>
<keyword evidence="2" id="KW-0472">Membrane</keyword>
<dbReference type="EMBL" id="CAJGYO010000013">
    <property type="protein sequence ID" value="CAD6264625.1"/>
    <property type="molecule type" value="Genomic_DNA"/>
</dbReference>
<sequence length="141" mass="15699">MSRRASSSTRNRRPRLPDKIGEYPLGRQTRLPLIICDECGLQRVLELVAQTDDNGNKGRVFFKCPRNMQGREYLAKLVDMGKIVMNLKQHGAVEEEADSRALVPVQKNSMEVKLDALVGAVKALSLVMGAGVVVRAMYVMK</sequence>